<dbReference type="EMBL" id="OMOQ01000001">
    <property type="protein sequence ID" value="SPH16760.1"/>
    <property type="molecule type" value="Genomic_DNA"/>
</dbReference>
<proteinExistence type="predicted"/>
<protein>
    <recommendedName>
        <fullName evidence="4">DUF2065 domain-containing protein</fullName>
    </recommendedName>
</protein>
<dbReference type="InterPro" id="IPR019201">
    <property type="entry name" value="DUF2065"/>
</dbReference>
<evidence type="ECO:0000313" key="2">
    <source>
        <dbReference type="EMBL" id="SPH16760.1"/>
    </source>
</evidence>
<sequence length="69" mass="7246">MTLGPITLIVLAIGLVLTVEGLVLALAPSRIDELLDLIRKMSVEMRRNLGIGGVALGLALIWLAAVLQG</sequence>
<dbReference type="RefSeq" id="WP_245890683.1">
    <property type="nucleotide sequence ID" value="NZ_OMOQ01000001.1"/>
</dbReference>
<feature type="transmembrane region" description="Helical" evidence="1">
    <location>
        <begin position="6"/>
        <end position="27"/>
    </location>
</feature>
<evidence type="ECO:0000256" key="1">
    <source>
        <dbReference type="SAM" id="Phobius"/>
    </source>
</evidence>
<name>A0A2R8B2K8_9RHOB</name>
<keyword evidence="1" id="KW-0472">Membrane</keyword>
<feature type="transmembrane region" description="Helical" evidence="1">
    <location>
        <begin position="48"/>
        <end position="67"/>
    </location>
</feature>
<keyword evidence="1" id="KW-0812">Transmembrane</keyword>
<dbReference type="Proteomes" id="UP000244924">
    <property type="component" value="Unassembled WGS sequence"/>
</dbReference>
<dbReference type="Pfam" id="PF09838">
    <property type="entry name" value="DUF2065"/>
    <property type="match status" value="1"/>
</dbReference>
<gene>
    <name evidence="2" type="ORF">DEA8626_00271</name>
</gene>
<accession>A0A2R8B2K8</accession>
<organism evidence="2 3">
    <name type="scientific">Albidovulum aquaemixtae</name>
    <dbReference type="NCBI Taxonomy" id="1542388"/>
    <lineage>
        <taxon>Bacteria</taxon>
        <taxon>Pseudomonadati</taxon>
        <taxon>Pseudomonadota</taxon>
        <taxon>Alphaproteobacteria</taxon>
        <taxon>Rhodobacterales</taxon>
        <taxon>Paracoccaceae</taxon>
        <taxon>Albidovulum</taxon>
    </lineage>
</organism>
<evidence type="ECO:0008006" key="4">
    <source>
        <dbReference type="Google" id="ProtNLM"/>
    </source>
</evidence>
<keyword evidence="3" id="KW-1185">Reference proteome</keyword>
<reference evidence="2 3" key="1">
    <citation type="submission" date="2018-03" db="EMBL/GenBank/DDBJ databases">
        <authorList>
            <person name="Keele B.F."/>
        </authorList>
    </citation>
    <scope>NUCLEOTIDE SEQUENCE [LARGE SCALE GENOMIC DNA]</scope>
    <source>
        <strain evidence="2 3">CECT 8626</strain>
    </source>
</reference>
<dbReference type="AlphaFoldDB" id="A0A2R8B2K8"/>
<keyword evidence="1" id="KW-1133">Transmembrane helix</keyword>
<evidence type="ECO:0000313" key="3">
    <source>
        <dbReference type="Proteomes" id="UP000244924"/>
    </source>
</evidence>